<evidence type="ECO:0000313" key="2">
    <source>
        <dbReference type="EMBL" id="TCC44299.1"/>
    </source>
</evidence>
<gene>
    <name evidence="2" type="ORF">E0H75_36265</name>
</gene>
<dbReference type="SUPFAM" id="SSF54826">
    <property type="entry name" value="Enolase N-terminal domain-like"/>
    <property type="match status" value="1"/>
</dbReference>
<comment type="caution">
    <text evidence="2">The sequence shown here is derived from an EMBL/GenBank/DDBJ whole genome shotgun (WGS) entry which is preliminary data.</text>
</comment>
<feature type="domain" description="Mandelate racemase/muconate lactonizing enzyme C-terminal" evidence="1">
    <location>
        <begin position="137"/>
        <end position="240"/>
    </location>
</feature>
<dbReference type="InterPro" id="IPR036849">
    <property type="entry name" value="Enolase-like_C_sf"/>
</dbReference>
<dbReference type="RefSeq" id="WP_131518219.1">
    <property type="nucleotide sequence ID" value="NZ_SJKD01000010.1"/>
</dbReference>
<dbReference type="PANTHER" id="PTHR48080">
    <property type="entry name" value="D-GALACTONATE DEHYDRATASE-RELATED"/>
    <property type="match status" value="1"/>
</dbReference>
<organism evidence="2 3">
    <name type="scientific">Kribbella capetownensis</name>
    <dbReference type="NCBI Taxonomy" id="1572659"/>
    <lineage>
        <taxon>Bacteria</taxon>
        <taxon>Bacillati</taxon>
        <taxon>Actinomycetota</taxon>
        <taxon>Actinomycetes</taxon>
        <taxon>Propionibacteriales</taxon>
        <taxon>Kribbellaceae</taxon>
        <taxon>Kribbella</taxon>
    </lineage>
</organism>
<dbReference type="InterPro" id="IPR029017">
    <property type="entry name" value="Enolase-like_N"/>
</dbReference>
<dbReference type="Proteomes" id="UP000293342">
    <property type="component" value="Unassembled WGS sequence"/>
</dbReference>
<evidence type="ECO:0000259" key="1">
    <source>
        <dbReference type="SMART" id="SM00922"/>
    </source>
</evidence>
<dbReference type="EMBL" id="SJKD01000010">
    <property type="protein sequence ID" value="TCC44299.1"/>
    <property type="molecule type" value="Genomic_DNA"/>
</dbReference>
<dbReference type="Pfam" id="PF13378">
    <property type="entry name" value="MR_MLE_C"/>
    <property type="match status" value="1"/>
</dbReference>
<dbReference type="InterPro" id="IPR034593">
    <property type="entry name" value="DgoD-like"/>
</dbReference>
<dbReference type="InterPro" id="IPR029065">
    <property type="entry name" value="Enolase_C-like"/>
</dbReference>
<proteinExistence type="predicted"/>
<sequence>MTLSRHVVSSVTTAEVGSRYLRPVGRNSFRGHHGSGNTATAYVVETDRGAGGWGLPLYGGDPARLIGKNLAELIDPERGVVDPAAEFLDYPLHDLAARILDVPVYSMLGGAGSPRVRSYSGGIYFDDLDPEDAPAGTEAIRTNLAQDYEFGFRDFKLKLGRGYRWMDPQEGLERDIEVTLLTRELYPDAHILVDPNDGYTANALTAYLAAVSTCHLYWVEEPFAERWEDFRFLREHLATLSWQPKIADGEFDPDEDHILRLAQEGLVDVALMDVVGHGLTAWRRTMPRLAETSAEASPHAWGMPLKSLYAAHIAAGLGNVPIIEGVPGDTLGTDGNGYTLADGHLTLSDEPGFGITLK</sequence>
<accession>A0A4R0JDA9</accession>
<name>A0A4R0JDA9_9ACTN</name>
<dbReference type="SFLD" id="SFLDS00001">
    <property type="entry name" value="Enolase"/>
    <property type="match status" value="1"/>
</dbReference>
<dbReference type="OrthoDB" id="9774531at2"/>
<dbReference type="Gene3D" id="3.30.390.10">
    <property type="entry name" value="Enolase-like, N-terminal domain"/>
    <property type="match status" value="1"/>
</dbReference>
<dbReference type="SUPFAM" id="SSF51604">
    <property type="entry name" value="Enolase C-terminal domain-like"/>
    <property type="match status" value="1"/>
</dbReference>
<dbReference type="InterPro" id="IPR013342">
    <property type="entry name" value="Mandelate_racemase_C"/>
</dbReference>
<reference evidence="2 3" key="1">
    <citation type="submission" date="2019-02" db="EMBL/GenBank/DDBJ databases">
        <title>Kribbella capetownensis sp. nov. and Kribbella speibonae sp. nov., isolated from soil.</title>
        <authorList>
            <person name="Curtis S.M."/>
            <person name="Norton I."/>
            <person name="Everest G.J."/>
            <person name="Meyers P.R."/>
        </authorList>
    </citation>
    <scope>NUCLEOTIDE SEQUENCE [LARGE SCALE GENOMIC DNA]</scope>
    <source>
        <strain evidence="2 3">YM53</strain>
    </source>
</reference>
<evidence type="ECO:0000313" key="3">
    <source>
        <dbReference type="Proteomes" id="UP000293342"/>
    </source>
</evidence>
<protein>
    <submittedName>
        <fullName evidence="2">Mandelate racemase</fullName>
    </submittedName>
</protein>
<dbReference type="SMART" id="SM00922">
    <property type="entry name" value="MR_MLE"/>
    <property type="match status" value="1"/>
</dbReference>
<dbReference type="Gene3D" id="3.20.20.120">
    <property type="entry name" value="Enolase-like C-terminal domain"/>
    <property type="match status" value="1"/>
</dbReference>
<keyword evidence="3" id="KW-1185">Reference proteome</keyword>
<dbReference type="AlphaFoldDB" id="A0A4R0JDA9"/>